<proteinExistence type="predicted"/>
<name>A0ACC3YSY1_COLTU</name>
<sequence>MARDVHVHLTAICVVVSFSWISYNFERHALVEWPRLSSVLIFVISGALTWLASYLSKWLPGADGRFDESKESLKGTFEPSIPARPRRYFIPLLVFLIFLRLELFHRVTAQLQCSTPGVQSFLCSLLVFYDIFFCRRPSPPQMKEQTPWDSPLDDLLRWLNTAPITMLVSTVIFGYGTFLAVGQGPRSTYFCSAILDSWISTLALQLLGLLLDAAIAIVLHRILSWTKTTKLRLKTLGAIQALTGVFIKIFQILISPFVSSSEGYPSSLNGVDSLYFFDIFIDSFTFSVLVSLLTILVCETSPAMPASIITFVSGMSAAIQNITRIGAWHIPSKSAAIMPTYLLYLGFSIFLYTSNMRSVLFIRRSFIVALLPLLLVGMTVFGFLKSDTVKGHPIEGEIYNNRIQADRWLRLASTSDSLRVAAQVYQERHYGRDPPPNFDKWYEFAKERKSVIIDHFEQMESDILPFWGIKPETIRQAYNDKLLKEQRMAVITIQNKKAAHNYKWDDEHRKMLDELINTINLFVVHLSDMKIPINLADQPRVLTPWSDLTRYTTTGKNSAKKFKLLSSRSVDEPGGQTAAQPPKVEEVTNEIFIPSNQNLANEVAIGLPPVPPQSSAMAYASTKAFRESEASVCPAGSPGRSGLHWNIRDFCSSCVKYHSDNQLIWSWAASKSLCEQQDITRLHSFHMSAPKLDPIRELLPVFSRSKADGFNDILIPLPPLDNEVADVSKQFRQRKDELYWRGTIGEGPISDESLRGSHKSRLVHLINNATAADQVTMMVLAPAQKDYFGYEIVRATEANKILPFNIGISDYACEGPACDVARAELGQRAGNEDPLEYRYVFLLDEDSGPPKDLLRTIRSPGSVPVLTSVFGEWYSERLIPWLHFVPIDLRYHALHTTMAYFFGLKDRGKVNGRNIETESRWEDGEWIATQGKRWADQAIRKEDMEIYLFRLLLEWGRVVSDDRDSIGFRLEKS</sequence>
<evidence type="ECO:0000313" key="2">
    <source>
        <dbReference type="Proteomes" id="UP000805649"/>
    </source>
</evidence>
<organism evidence="1 2">
    <name type="scientific">Colletotrichum truncatum</name>
    <name type="common">Anthracnose fungus</name>
    <name type="synonym">Colletotrichum capsici</name>
    <dbReference type="NCBI Taxonomy" id="5467"/>
    <lineage>
        <taxon>Eukaryota</taxon>
        <taxon>Fungi</taxon>
        <taxon>Dikarya</taxon>
        <taxon>Ascomycota</taxon>
        <taxon>Pezizomycotina</taxon>
        <taxon>Sordariomycetes</taxon>
        <taxon>Hypocreomycetidae</taxon>
        <taxon>Glomerellales</taxon>
        <taxon>Glomerellaceae</taxon>
        <taxon>Colletotrichum</taxon>
        <taxon>Colletotrichum truncatum species complex</taxon>
    </lineage>
</organism>
<accession>A0ACC3YSY1</accession>
<gene>
    <name evidence="1" type="ORF">CTRU02_209650</name>
</gene>
<dbReference type="Proteomes" id="UP000805649">
    <property type="component" value="Unassembled WGS sequence"/>
</dbReference>
<protein>
    <submittedName>
        <fullName evidence="1">Capsular associated protein</fullName>
    </submittedName>
</protein>
<reference evidence="1 2" key="1">
    <citation type="journal article" date="2020" name="Phytopathology">
        <title>Genome Sequence Resources of Colletotrichum truncatum, C. plurivorum, C. musicola, and C. sojae: Four Species Pathogenic to Soybean (Glycine max).</title>
        <authorList>
            <person name="Rogerio F."/>
            <person name="Boufleur T.R."/>
            <person name="Ciampi-Guillardi M."/>
            <person name="Sukno S.A."/>
            <person name="Thon M.R."/>
            <person name="Massola Junior N.S."/>
            <person name="Baroncelli R."/>
        </authorList>
    </citation>
    <scope>NUCLEOTIDE SEQUENCE [LARGE SCALE GENOMIC DNA]</scope>
    <source>
        <strain evidence="1 2">CMES1059</strain>
    </source>
</reference>
<evidence type="ECO:0000313" key="1">
    <source>
        <dbReference type="EMBL" id="KAL0935059.1"/>
    </source>
</evidence>
<comment type="caution">
    <text evidence="1">The sequence shown here is derived from an EMBL/GenBank/DDBJ whole genome shotgun (WGS) entry which is preliminary data.</text>
</comment>
<keyword evidence="2" id="KW-1185">Reference proteome</keyword>
<dbReference type="EMBL" id="VUJX02000006">
    <property type="protein sequence ID" value="KAL0935059.1"/>
    <property type="molecule type" value="Genomic_DNA"/>
</dbReference>